<dbReference type="AlphaFoldDB" id="A0A438BR34"/>
<dbReference type="Proteomes" id="UP000288805">
    <property type="component" value="Unassembled WGS sequence"/>
</dbReference>
<evidence type="ECO:0000256" key="1">
    <source>
        <dbReference type="SAM" id="MobiDB-lite"/>
    </source>
</evidence>
<reference evidence="2 3" key="1">
    <citation type="journal article" date="2018" name="PLoS Genet.">
        <title>Population sequencing reveals clonal diversity and ancestral inbreeding in the grapevine cultivar Chardonnay.</title>
        <authorList>
            <person name="Roach M.J."/>
            <person name="Johnson D.L."/>
            <person name="Bohlmann J."/>
            <person name="van Vuuren H.J."/>
            <person name="Jones S.J."/>
            <person name="Pretorius I.S."/>
            <person name="Schmidt S.A."/>
            <person name="Borneman A.R."/>
        </authorList>
    </citation>
    <scope>NUCLEOTIDE SEQUENCE [LARGE SCALE GENOMIC DNA]</scope>
    <source>
        <strain evidence="3">cv. Chardonnay</strain>
        <tissue evidence="2">Leaf</tissue>
    </source>
</reference>
<dbReference type="EMBL" id="QGNW01002653">
    <property type="protein sequence ID" value="RVW13417.1"/>
    <property type="molecule type" value="Genomic_DNA"/>
</dbReference>
<evidence type="ECO:0000313" key="3">
    <source>
        <dbReference type="Proteomes" id="UP000288805"/>
    </source>
</evidence>
<feature type="region of interest" description="Disordered" evidence="1">
    <location>
        <begin position="1"/>
        <end position="102"/>
    </location>
</feature>
<comment type="caution">
    <text evidence="2">The sequence shown here is derived from an EMBL/GenBank/DDBJ whole genome shotgun (WGS) entry which is preliminary data.</text>
</comment>
<feature type="compositionally biased region" description="Basic residues" evidence="1">
    <location>
        <begin position="75"/>
        <end position="85"/>
    </location>
</feature>
<proteinExistence type="predicted"/>
<evidence type="ECO:0000313" key="2">
    <source>
        <dbReference type="EMBL" id="RVW13417.1"/>
    </source>
</evidence>
<feature type="compositionally biased region" description="Basic and acidic residues" evidence="1">
    <location>
        <begin position="32"/>
        <end position="46"/>
    </location>
</feature>
<organism evidence="2 3">
    <name type="scientific">Vitis vinifera</name>
    <name type="common">Grape</name>
    <dbReference type="NCBI Taxonomy" id="29760"/>
    <lineage>
        <taxon>Eukaryota</taxon>
        <taxon>Viridiplantae</taxon>
        <taxon>Streptophyta</taxon>
        <taxon>Embryophyta</taxon>
        <taxon>Tracheophyta</taxon>
        <taxon>Spermatophyta</taxon>
        <taxon>Magnoliopsida</taxon>
        <taxon>eudicotyledons</taxon>
        <taxon>Gunneridae</taxon>
        <taxon>Pentapetalae</taxon>
        <taxon>rosids</taxon>
        <taxon>Vitales</taxon>
        <taxon>Vitaceae</taxon>
        <taxon>Viteae</taxon>
        <taxon>Vitis</taxon>
    </lineage>
</organism>
<gene>
    <name evidence="2" type="ORF">CK203_102328</name>
</gene>
<feature type="compositionally biased region" description="Polar residues" evidence="1">
    <location>
        <begin position="1"/>
        <end position="28"/>
    </location>
</feature>
<protein>
    <submittedName>
        <fullName evidence="2">Uncharacterized protein</fullName>
    </submittedName>
</protein>
<accession>A0A438BR34</accession>
<name>A0A438BR34_VITVI</name>
<sequence length="102" mass="11739">MAKGCCSQSHRIPPQSNNPDRSRSQMTHSSRRHVEFSYQTHEEDFSSSRSPTWLEQPYASIDQSHPDETASSSRGKWKRGQRRGSHLSDTMRSHLGPQDQWA</sequence>